<name>A0A074XD92_AURPU</name>
<evidence type="ECO:0000313" key="3">
    <source>
        <dbReference type="Proteomes" id="UP000030706"/>
    </source>
</evidence>
<accession>A0A074XD92</accession>
<gene>
    <name evidence="2" type="ORF">M438DRAFT_367557</name>
</gene>
<feature type="region of interest" description="Disordered" evidence="1">
    <location>
        <begin position="1"/>
        <end position="26"/>
    </location>
</feature>
<dbReference type="EMBL" id="KL584990">
    <property type="protein sequence ID" value="KEQ81654.1"/>
    <property type="molecule type" value="Genomic_DNA"/>
</dbReference>
<sequence length="187" mass="21233">MNDPPALSEEQSACDPAGEEPGPPGTEQYISNPLVDALQEYWKEQNLYNNALNETAANYNEGVWDDYLDHIEETKPDLQTINLDTITLSGIQDVLLAIQLENEAEASLFKLRCSMRKVLKHQDRMIILARRIVEDYGPELEENNSVSEVKDFIDTVKLVQEQSVLMIHQHRVLINGRVAAPLDEEED</sequence>
<dbReference type="RefSeq" id="XP_029757841.1">
    <property type="nucleotide sequence ID" value="XM_029907966.1"/>
</dbReference>
<dbReference type="GeneID" id="40750272"/>
<evidence type="ECO:0000313" key="2">
    <source>
        <dbReference type="EMBL" id="KEQ81654.1"/>
    </source>
</evidence>
<dbReference type="AlphaFoldDB" id="A0A074XD92"/>
<proteinExistence type="predicted"/>
<organism evidence="2 3">
    <name type="scientific">Aureobasidium pullulans EXF-150</name>
    <dbReference type="NCBI Taxonomy" id="1043002"/>
    <lineage>
        <taxon>Eukaryota</taxon>
        <taxon>Fungi</taxon>
        <taxon>Dikarya</taxon>
        <taxon>Ascomycota</taxon>
        <taxon>Pezizomycotina</taxon>
        <taxon>Dothideomycetes</taxon>
        <taxon>Dothideomycetidae</taxon>
        <taxon>Dothideales</taxon>
        <taxon>Saccotheciaceae</taxon>
        <taxon>Aureobasidium</taxon>
    </lineage>
</organism>
<protein>
    <submittedName>
        <fullName evidence="2">Uncharacterized protein</fullName>
    </submittedName>
</protein>
<evidence type="ECO:0000256" key="1">
    <source>
        <dbReference type="SAM" id="MobiDB-lite"/>
    </source>
</evidence>
<keyword evidence="3" id="KW-1185">Reference proteome</keyword>
<reference evidence="2 3" key="1">
    <citation type="journal article" date="2014" name="BMC Genomics">
        <title>Genome sequencing of four Aureobasidium pullulans varieties: biotechnological potential, stress tolerance, and description of new species.</title>
        <authorList>
            <person name="Gostin Ar C."/>
            <person name="Ohm R.A."/>
            <person name="Kogej T."/>
            <person name="Sonjak S."/>
            <person name="Turk M."/>
            <person name="Zajc J."/>
            <person name="Zalar P."/>
            <person name="Grube M."/>
            <person name="Sun H."/>
            <person name="Han J."/>
            <person name="Sharma A."/>
            <person name="Chiniquy J."/>
            <person name="Ngan C.Y."/>
            <person name="Lipzen A."/>
            <person name="Barry K."/>
            <person name="Grigoriev I.V."/>
            <person name="Gunde-Cimerman N."/>
        </authorList>
    </citation>
    <scope>NUCLEOTIDE SEQUENCE [LARGE SCALE GENOMIC DNA]</scope>
    <source>
        <strain evidence="2 3">EXF-150</strain>
    </source>
</reference>
<dbReference type="HOGENOM" id="CLU_1467886_0_0_1"/>
<dbReference type="Proteomes" id="UP000030706">
    <property type="component" value="Unassembled WGS sequence"/>
</dbReference>